<name>A0A844GNS0_9CHRO</name>
<dbReference type="InterPro" id="IPR006555">
    <property type="entry name" value="ATP-dep_Helicase_C"/>
</dbReference>
<accession>A0A844GNS0</accession>
<dbReference type="GO" id="GO:0004386">
    <property type="term" value="F:helicase activity"/>
    <property type="evidence" value="ECO:0007669"/>
    <property type="project" value="UniProtKB-KW"/>
</dbReference>
<dbReference type="GO" id="GO:0006139">
    <property type="term" value="P:nucleobase-containing compound metabolic process"/>
    <property type="evidence" value="ECO:0007669"/>
    <property type="project" value="InterPro"/>
</dbReference>
<proteinExistence type="predicted"/>
<dbReference type="EMBL" id="WMIA01000001">
    <property type="protein sequence ID" value="MTF37460.1"/>
    <property type="molecule type" value="Genomic_DNA"/>
</dbReference>
<evidence type="ECO:0000259" key="1">
    <source>
        <dbReference type="Pfam" id="PF13307"/>
    </source>
</evidence>
<comment type="caution">
    <text evidence="2">The sequence shown here is derived from an EMBL/GenBank/DDBJ whole genome shotgun (WGS) entry which is preliminary data.</text>
</comment>
<dbReference type="AlphaFoldDB" id="A0A844GNS0"/>
<protein>
    <submittedName>
        <fullName evidence="2">DNA helicase</fullName>
    </submittedName>
</protein>
<keyword evidence="2" id="KW-0547">Nucleotide-binding</keyword>
<dbReference type="GO" id="GO:0016818">
    <property type="term" value="F:hydrolase activity, acting on acid anhydrides, in phosphorus-containing anhydrides"/>
    <property type="evidence" value="ECO:0007669"/>
    <property type="project" value="InterPro"/>
</dbReference>
<dbReference type="GO" id="GO:0005524">
    <property type="term" value="F:ATP binding"/>
    <property type="evidence" value="ECO:0007669"/>
    <property type="project" value="InterPro"/>
</dbReference>
<keyword evidence="2" id="KW-0378">Hydrolase</keyword>
<keyword evidence="2" id="KW-0067">ATP-binding</keyword>
<organism evidence="2 3">
    <name type="scientific">Cyanobacterium aponinum 0216</name>
    <dbReference type="NCBI Taxonomy" id="2676140"/>
    <lineage>
        <taxon>Bacteria</taxon>
        <taxon>Bacillati</taxon>
        <taxon>Cyanobacteriota</taxon>
        <taxon>Cyanophyceae</taxon>
        <taxon>Oscillatoriophycideae</taxon>
        <taxon>Chroococcales</taxon>
        <taxon>Geminocystaceae</taxon>
        <taxon>Cyanobacterium</taxon>
    </lineage>
</organism>
<feature type="domain" description="ATP-dependent helicase C-terminal" evidence="1">
    <location>
        <begin position="405"/>
        <end position="485"/>
    </location>
</feature>
<dbReference type="RefSeq" id="WP_155082396.1">
    <property type="nucleotide sequence ID" value="NZ_WMIA01000001.1"/>
</dbReference>
<dbReference type="GO" id="GO:0003676">
    <property type="term" value="F:nucleic acid binding"/>
    <property type="evidence" value="ECO:0007669"/>
    <property type="project" value="InterPro"/>
</dbReference>
<evidence type="ECO:0000313" key="2">
    <source>
        <dbReference type="EMBL" id="MTF37460.1"/>
    </source>
</evidence>
<gene>
    <name evidence="2" type="ORF">GGC33_00715</name>
</gene>
<keyword evidence="2" id="KW-0347">Helicase</keyword>
<sequence>MLEAKVHSQLRDFSRLHSEQEWIHQLTMGRMIARGLRLQSSTIIQTGINHKHYYLSYLIPALLSPYSVVIIVEENSLLEFIFEECIFIQKHIDYHKKILNYYPKNKELEKPTLYIVDTKTWLERIFKDEAIDHLTTIIVKGENLIETTYEYLTLTISYSQLLSMIEDLDFSHQDLIRGKLANLLQLIYSHPPNPYDSYLLEKREKNLIKDILIHSQSNNKLLIDFLSSLFLQEKYIHYFIINRSQGSFLLKATPLELKSIMEEKWLDQNLIIIADYLEPEKVPLDYGNHLGLKLKDFTCLKFSPNPQGKILKIYFPDNFPFPNNPSFATKVNQEILALISGIKINHCPIIVIIDDVPLQGQITASLAASFGSRVKLKTTDLALNSILVCDTDFWLNYQDALLSPQLVIMATLPLPSLENPIISAQVSYFKSQKKDWFRLYLLPIAIKNLQRISISLRQNQGVLALLDNRVNYRIYGRQILQALEPYGKINYLDLDWIN</sequence>
<evidence type="ECO:0000313" key="3">
    <source>
        <dbReference type="Proteomes" id="UP000437131"/>
    </source>
</evidence>
<dbReference type="Proteomes" id="UP000437131">
    <property type="component" value="Unassembled WGS sequence"/>
</dbReference>
<reference evidence="2 3" key="1">
    <citation type="submission" date="2019-11" db="EMBL/GenBank/DDBJ databases">
        <title>Isolation of a new High Light Tolerant Cyanobacteria.</title>
        <authorList>
            <person name="Dobson Z."/>
            <person name="Vaughn N."/>
            <person name="Vaughn M."/>
            <person name="Fromme P."/>
            <person name="Mazor Y."/>
        </authorList>
    </citation>
    <scope>NUCLEOTIDE SEQUENCE [LARGE SCALE GENOMIC DNA]</scope>
    <source>
        <strain evidence="2 3">0216</strain>
    </source>
</reference>
<dbReference type="Pfam" id="PF13307">
    <property type="entry name" value="Helicase_C_2"/>
    <property type="match status" value="1"/>
</dbReference>